<reference evidence="1" key="1">
    <citation type="submission" date="2022-11" db="EMBL/GenBank/DDBJ databases">
        <title>Marilongibacter aestuarii gen. nov., sp. nov., isolated from tidal flat sediment.</title>
        <authorList>
            <person name="Jiayan W."/>
        </authorList>
    </citation>
    <scope>NUCLEOTIDE SEQUENCE</scope>
    <source>
        <strain evidence="1">Z1-6</strain>
    </source>
</reference>
<sequence>MRNEIYIERSMKKVVSDPFSSVISTTLEERSVTTESSGNRFLLRSSLGMTGENLPVSQTHFSSVISTSYCHLDPSVDGERSVTTQPTGNRFLLRSSLGMTEKLGAQCSVFSDQLAYPVILSVAEGSVTTELTGNRFLLRSSLGMTEKLGAQCSVFSDQLAYPVILSVAEGSVTAEPTGNRFLLRSSLGMTGENLPVQQTHFSSVISTSYCHLDPSVDGERSVTTEPSGNRFLLRSSLGMTGENLAVSQTHFSSVILSVAEGSVTTELTGNRFPATARFHRVDVPAIRSEVEASTLQTADSNILTKKYNNSPPMRVRSKHKISHLSSLKSAGMREPIKNQIFQILALGRNSLPPGREGSGTVANNFKNVYAYEQ</sequence>
<dbReference type="EMBL" id="JAPOHD010000027">
    <property type="protein sequence ID" value="MCY1721143.1"/>
    <property type="molecule type" value="Genomic_DNA"/>
</dbReference>
<keyword evidence="2" id="KW-1185">Reference proteome</keyword>
<dbReference type="AlphaFoldDB" id="A0A9X3F5Z7"/>
<evidence type="ECO:0000313" key="1">
    <source>
        <dbReference type="EMBL" id="MCY1721143.1"/>
    </source>
</evidence>
<organism evidence="1 2">
    <name type="scientific">Draconibacterium aestuarii</name>
    <dbReference type="NCBI Taxonomy" id="2998507"/>
    <lineage>
        <taxon>Bacteria</taxon>
        <taxon>Pseudomonadati</taxon>
        <taxon>Bacteroidota</taxon>
        <taxon>Bacteroidia</taxon>
        <taxon>Marinilabiliales</taxon>
        <taxon>Prolixibacteraceae</taxon>
        <taxon>Draconibacterium</taxon>
    </lineage>
</organism>
<name>A0A9X3F5Z7_9BACT</name>
<dbReference type="Proteomes" id="UP001145087">
    <property type="component" value="Unassembled WGS sequence"/>
</dbReference>
<proteinExistence type="predicted"/>
<evidence type="ECO:0000313" key="2">
    <source>
        <dbReference type="Proteomes" id="UP001145087"/>
    </source>
</evidence>
<accession>A0A9X3F5Z7</accession>
<protein>
    <submittedName>
        <fullName evidence="1">Uncharacterized protein</fullName>
    </submittedName>
</protein>
<comment type="caution">
    <text evidence="1">The sequence shown here is derived from an EMBL/GenBank/DDBJ whole genome shotgun (WGS) entry which is preliminary data.</text>
</comment>
<gene>
    <name evidence="1" type="ORF">OU798_12365</name>
</gene>
<dbReference type="RefSeq" id="WP_343333475.1">
    <property type="nucleotide sequence ID" value="NZ_JAPOHD010000027.1"/>
</dbReference>